<proteinExistence type="predicted"/>
<gene>
    <name evidence="2" type="ORF">OV287_07925</name>
</gene>
<comment type="caution">
    <text evidence="2">The sequence shown here is derived from an EMBL/GenBank/DDBJ whole genome shotgun (WGS) entry which is preliminary data.</text>
</comment>
<protein>
    <submittedName>
        <fullName evidence="2">Cytochrome-c peroxidase</fullName>
    </submittedName>
</protein>
<evidence type="ECO:0000259" key="1">
    <source>
        <dbReference type="Pfam" id="PF03150"/>
    </source>
</evidence>
<keyword evidence="2" id="KW-0575">Peroxidase</keyword>
<reference evidence="2 3" key="1">
    <citation type="submission" date="2022-11" db="EMBL/GenBank/DDBJ databases">
        <title>Minimal conservation of predation-associated metabolite biosynthetic gene clusters underscores biosynthetic potential of Myxococcota including descriptions for ten novel species: Archangium lansinium sp. nov., Myxococcus landrumus sp. nov., Nannocystis bai.</title>
        <authorList>
            <person name="Ahearne A."/>
            <person name="Stevens C."/>
            <person name="Phillips K."/>
        </authorList>
    </citation>
    <scope>NUCLEOTIDE SEQUENCE [LARGE SCALE GENOMIC DNA]</scope>
    <source>
        <strain evidence="2 3">MIWBW</strain>
    </source>
</reference>
<dbReference type="Gene3D" id="1.10.760.10">
    <property type="entry name" value="Cytochrome c-like domain"/>
    <property type="match status" value="1"/>
</dbReference>
<sequence>METAVAEACDGKLTGCNPPTVLNAGDSTWLMWDGRADRLWNQALLPLLNPVEMNSNASLLLARLSAEYEEEYRAIFGKLPSEETDDNQLLAHFGKAIAAYERALSTATTLRSTRTSSASCRRWRSARRRRTRPTWD</sequence>
<keyword evidence="3" id="KW-1185">Reference proteome</keyword>
<evidence type="ECO:0000313" key="2">
    <source>
        <dbReference type="EMBL" id="MCY1074412.1"/>
    </source>
</evidence>
<dbReference type="EMBL" id="JAPNKA010000001">
    <property type="protein sequence ID" value="MCY1074412.1"/>
    <property type="molecule type" value="Genomic_DNA"/>
</dbReference>
<dbReference type="Pfam" id="PF03150">
    <property type="entry name" value="CCP_MauG"/>
    <property type="match status" value="1"/>
</dbReference>
<organism evidence="2 3">
    <name type="scientific">Archangium lansingense</name>
    <dbReference type="NCBI Taxonomy" id="2995310"/>
    <lineage>
        <taxon>Bacteria</taxon>
        <taxon>Pseudomonadati</taxon>
        <taxon>Myxococcota</taxon>
        <taxon>Myxococcia</taxon>
        <taxon>Myxococcales</taxon>
        <taxon>Cystobacterineae</taxon>
        <taxon>Archangiaceae</taxon>
        <taxon>Archangium</taxon>
    </lineage>
</organism>
<dbReference type="InterPro" id="IPR004852">
    <property type="entry name" value="Di-haem_cyt_c_peroxidsae"/>
</dbReference>
<keyword evidence="2" id="KW-0560">Oxidoreductase</keyword>
<evidence type="ECO:0000313" key="3">
    <source>
        <dbReference type="Proteomes" id="UP001207654"/>
    </source>
</evidence>
<dbReference type="InterPro" id="IPR036909">
    <property type="entry name" value="Cyt_c-like_dom_sf"/>
</dbReference>
<dbReference type="GO" id="GO:0004601">
    <property type="term" value="F:peroxidase activity"/>
    <property type="evidence" value="ECO:0007669"/>
    <property type="project" value="UniProtKB-KW"/>
</dbReference>
<feature type="domain" description="Di-haem cytochrome c peroxidase" evidence="1">
    <location>
        <begin position="5"/>
        <end position="108"/>
    </location>
</feature>
<dbReference type="SUPFAM" id="SSF46626">
    <property type="entry name" value="Cytochrome c"/>
    <property type="match status" value="1"/>
</dbReference>
<dbReference type="Proteomes" id="UP001207654">
    <property type="component" value="Unassembled WGS sequence"/>
</dbReference>
<name>A0ABT3ZYD5_9BACT</name>
<dbReference type="RefSeq" id="WP_267533378.1">
    <property type="nucleotide sequence ID" value="NZ_JAPNKA010000001.1"/>
</dbReference>
<accession>A0ABT3ZYD5</accession>